<organism evidence="4 5">
    <name type="scientific">SAR86 cluster bacterium</name>
    <dbReference type="NCBI Taxonomy" id="2030880"/>
    <lineage>
        <taxon>Bacteria</taxon>
        <taxon>Pseudomonadati</taxon>
        <taxon>Pseudomonadota</taxon>
        <taxon>Gammaproteobacteria</taxon>
        <taxon>SAR86 cluster</taxon>
    </lineage>
</organism>
<feature type="chain" id="PRO_5012992130" evidence="2">
    <location>
        <begin position="27"/>
        <end position="713"/>
    </location>
</feature>
<dbReference type="Proteomes" id="UP000228987">
    <property type="component" value="Unassembled WGS sequence"/>
</dbReference>
<dbReference type="GO" id="GO:0016020">
    <property type="term" value="C:membrane"/>
    <property type="evidence" value="ECO:0007669"/>
    <property type="project" value="InterPro"/>
</dbReference>
<dbReference type="InterPro" id="IPR018392">
    <property type="entry name" value="LysM"/>
</dbReference>
<feature type="domain" description="LysM" evidence="3">
    <location>
        <begin position="387"/>
        <end position="431"/>
    </location>
</feature>
<dbReference type="PANTHER" id="PTHR33734:SF22">
    <property type="entry name" value="MEMBRANE-BOUND LYTIC MUREIN TRANSGLYCOSYLASE D"/>
    <property type="match status" value="1"/>
</dbReference>
<dbReference type="SUPFAM" id="SSF54106">
    <property type="entry name" value="LysM domain"/>
    <property type="match status" value="2"/>
</dbReference>
<dbReference type="Pfam" id="PF01464">
    <property type="entry name" value="SLT"/>
    <property type="match status" value="1"/>
</dbReference>
<dbReference type="SMART" id="SM00257">
    <property type="entry name" value="LysM"/>
    <property type="match status" value="3"/>
</dbReference>
<dbReference type="Gene3D" id="1.10.530.10">
    <property type="match status" value="1"/>
</dbReference>
<dbReference type="InterPro" id="IPR008258">
    <property type="entry name" value="Transglycosylase_SLT_dom_1"/>
</dbReference>
<dbReference type="Pfam" id="PF01476">
    <property type="entry name" value="LysM"/>
    <property type="match status" value="3"/>
</dbReference>
<dbReference type="SUPFAM" id="SSF53955">
    <property type="entry name" value="Lysozyme-like"/>
    <property type="match status" value="1"/>
</dbReference>
<dbReference type="PANTHER" id="PTHR33734">
    <property type="entry name" value="LYSM DOMAIN-CONTAINING GPI-ANCHORED PROTEIN 2"/>
    <property type="match status" value="1"/>
</dbReference>
<comment type="similarity">
    <text evidence="1">Belongs to the transglycosylase Slt family.</text>
</comment>
<dbReference type="EMBL" id="NVWI01000006">
    <property type="protein sequence ID" value="PCJ41120.1"/>
    <property type="molecule type" value="Genomic_DNA"/>
</dbReference>
<feature type="domain" description="LysM" evidence="3">
    <location>
        <begin position="455"/>
        <end position="499"/>
    </location>
</feature>
<name>A0A2A5CCE2_9GAMM</name>
<dbReference type="InterPro" id="IPR000189">
    <property type="entry name" value="Transglyc_AS"/>
</dbReference>
<feature type="signal peptide" evidence="2">
    <location>
        <begin position="1"/>
        <end position="26"/>
    </location>
</feature>
<dbReference type="AlphaFoldDB" id="A0A2A5CCE2"/>
<dbReference type="CDD" id="cd16894">
    <property type="entry name" value="MltD-like"/>
    <property type="match status" value="1"/>
</dbReference>
<dbReference type="InterPro" id="IPR036779">
    <property type="entry name" value="LysM_dom_sf"/>
</dbReference>
<reference evidence="5" key="1">
    <citation type="submission" date="2017-08" db="EMBL/GenBank/DDBJ databases">
        <title>A dynamic microbial community with high functional redundancy inhabits the cold, oxic subseafloor aquifer.</title>
        <authorList>
            <person name="Tully B.J."/>
            <person name="Wheat C.G."/>
            <person name="Glazer B.T."/>
            <person name="Huber J.A."/>
        </authorList>
    </citation>
    <scope>NUCLEOTIDE SEQUENCE [LARGE SCALE GENOMIC DNA]</scope>
</reference>
<accession>A0A2A5CCE2</accession>
<protein>
    <submittedName>
        <fullName evidence="4">Lytic transglycosylase</fullName>
    </submittedName>
</protein>
<dbReference type="InterPro" id="IPR023346">
    <property type="entry name" value="Lysozyme-like_dom_sf"/>
</dbReference>
<dbReference type="GO" id="GO:0008933">
    <property type="term" value="F:peptidoglycan lytic transglycosylase activity"/>
    <property type="evidence" value="ECO:0007669"/>
    <property type="project" value="InterPro"/>
</dbReference>
<proteinExistence type="inferred from homology"/>
<comment type="caution">
    <text evidence="4">The sequence shown here is derived from an EMBL/GenBank/DDBJ whole genome shotgun (WGS) entry which is preliminary data.</text>
</comment>
<dbReference type="PROSITE" id="PS00922">
    <property type="entry name" value="TRANSGLYCOSYLASE"/>
    <property type="match status" value="1"/>
</dbReference>
<evidence type="ECO:0000256" key="2">
    <source>
        <dbReference type="SAM" id="SignalP"/>
    </source>
</evidence>
<keyword evidence="2" id="KW-0732">Signal</keyword>
<dbReference type="Gene3D" id="3.10.350.10">
    <property type="entry name" value="LysM domain"/>
    <property type="match status" value="2"/>
</dbReference>
<dbReference type="CDD" id="cd00118">
    <property type="entry name" value="LysM"/>
    <property type="match status" value="2"/>
</dbReference>
<gene>
    <name evidence="4" type="ORF">COA71_08720</name>
</gene>
<dbReference type="GO" id="GO:0000270">
    <property type="term" value="P:peptidoglycan metabolic process"/>
    <property type="evidence" value="ECO:0007669"/>
    <property type="project" value="InterPro"/>
</dbReference>
<evidence type="ECO:0000313" key="4">
    <source>
        <dbReference type="EMBL" id="PCJ41120.1"/>
    </source>
</evidence>
<dbReference type="PROSITE" id="PS51782">
    <property type="entry name" value="LYSM"/>
    <property type="match status" value="2"/>
</dbReference>
<evidence type="ECO:0000313" key="5">
    <source>
        <dbReference type="Proteomes" id="UP000228987"/>
    </source>
</evidence>
<evidence type="ECO:0000256" key="1">
    <source>
        <dbReference type="ARBA" id="ARBA00007734"/>
    </source>
</evidence>
<evidence type="ECO:0000259" key="3">
    <source>
        <dbReference type="PROSITE" id="PS51782"/>
    </source>
</evidence>
<sequence length="713" mass="79927">MRRYFSFQLGLLFCIGGFFFSAAANSAESDFPVPDNIRPAIDFWIKVYTEADTESGFLHDAENLSIIYTKLNRDRTTINNTRDEISNDLRVLAGGKRSGLTRSQQGILALWPDNVSNERLTKAANSVRWQLGQRDRFIAGLQRAGAYREHIEEVVRSKGMPVELAILPHVESSFHPGAYSSAAATGMWQFVRATAQRFMRVDYVVDERLDPYSATYGAMELLEFNHNALGSWPLALTAYNHGANGIARAVRDVGSNDIGRIIGEYKGPRFGFASRNFYPQFLAALQIDSNYQEYYGNIQLDSHPGFYEEEMESYVSAADLSRTLSVSVASLQRDNPALQPAVWSGTKRIPKGYSIKVRRDALTGDNLMASLNGLPLTTLFSEQIPDLSYIVRRGDSLSVIAERYRTTISELVAINQLRNRNTIRIGQQLLLPQQDGFIPTLVINDDTRLEIPANSLYEVRRGDTLSIIAERYEVSVDSLVALNALNNQGMIFPGQSLRLRSTEAFAQTTTTGVATTAEEESIEDSDIEVVAEVSLGIAAAVEAELNATLEAVEADVMLEENAAQLLADLSADPADYSVAGDGSIEIQAIETLGHYADWLGIRTQVLRNLNGLAFRDPVKIGGRLKLDFSTVDQVNFENRRREFHRDLQQQYFTTYRIQQTEEYSIRRSDFLGNLARQRSVPMWLFRQYNPKLNFERLQIGQVVVFPVVQRVAL</sequence>